<evidence type="ECO:0000256" key="4">
    <source>
        <dbReference type="ARBA" id="ARBA00022989"/>
    </source>
</evidence>
<evidence type="ECO:0000313" key="9">
    <source>
        <dbReference type="EMBL" id="MBJ7597671.1"/>
    </source>
</evidence>
<evidence type="ECO:0000256" key="6">
    <source>
        <dbReference type="SAM" id="MobiDB-lite"/>
    </source>
</evidence>
<comment type="caution">
    <text evidence="9">The sequence shown here is derived from an EMBL/GenBank/DDBJ whole genome shotgun (WGS) entry which is preliminary data.</text>
</comment>
<feature type="transmembrane region" description="Helical" evidence="7">
    <location>
        <begin position="262"/>
        <end position="285"/>
    </location>
</feature>
<dbReference type="PANTHER" id="PTHR33406">
    <property type="entry name" value="MEMBRANE PROTEIN MJ1562-RELATED"/>
    <property type="match status" value="1"/>
</dbReference>
<dbReference type="InterPro" id="IPR004869">
    <property type="entry name" value="MMPL_dom"/>
</dbReference>
<dbReference type="Proteomes" id="UP000612893">
    <property type="component" value="Unassembled WGS sequence"/>
</dbReference>
<accession>A0A934JXK0</accession>
<evidence type="ECO:0000313" key="10">
    <source>
        <dbReference type="Proteomes" id="UP000612893"/>
    </source>
</evidence>
<feature type="transmembrane region" description="Helical" evidence="7">
    <location>
        <begin position="348"/>
        <end position="368"/>
    </location>
</feature>
<feature type="domain" description="SSD" evidence="8">
    <location>
        <begin position="188"/>
        <end position="319"/>
    </location>
</feature>
<dbReference type="AlphaFoldDB" id="A0A934JXK0"/>
<keyword evidence="2" id="KW-1003">Cell membrane</keyword>
<evidence type="ECO:0000256" key="3">
    <source>
        <dbReference type="ARBA" id="ARBA00022692"/>
    </source>
</evidence>
<reference evidence="9" key="1">
    <citation type="submission" date="2020-10" db="EMBL/GenBank/DDBJ databases">
        <title>Ca. Dormibacterota MAGs.</title>
        <authorList>
            <person name="Montgomery K."/>
        </authorList>
    </citation>
    <scope>NUCLEOTIDE SEQUENCE [LARGE SCALE GENOMIC DNA]</scope>
    <source>
        <strain evidence="9">SC8812_S17_10</strain>
    </source>
</reference>
<feature type="transmembrane region" description="Helical" evidence="7">
    <location>
        <begin position="539"/>
        <end position="557"/>
    </location>
</feature>
<feature type="transmembrane region" description="Helical" evidence="7">
    <location>
        <begin position="577"/>
        <end position="598"/>
    </location>
</feature>
<dbReference type="EMBL" id="JAEKNR010000072">
    <property type="protein sequence ID" value="MBJ7597671.1"/>
    <property type="molecule type" value="Genomic_DNA"/>
</dbReference>
<feature type="transmembrane region" description="Helical" evidence="7">
    <location>
        <begin position="653"/>
        <end position="679"/>
    </location>
</feature>
<dbReference type="InterPro" id="IPR000731">
    <property type="entry name" value="SSD"/>
</dbReference>
<feature type="transmembrane region" description="Helical" evidence="7">
    <location>
        <begin position="625"/>
        <end position="647"/>
    </location>
</feature>
<proteinExistence type="predicted"/>
<dbReference type="RefSeq" id="WP_338200089.1">
    <property type="nucleotide sequence ID" value="NZ_JAEKNR010000072.1"/>
</dbReference>
<evidence type="ECO:0000256" key="7">
    <source>
        <dbReference type="SAM" id="Phobius"/>
    </source>
</evidence>
<evidence type="ECO:0000259" key="8">
    <source>
        <dbReference type="PROSITE" id="PS50156"/>
    </source>
</evidence>
<feature type="transmembrane region" description="Helical" evidence="7">
    <location>
        <begin position="6"/>
        <end position="24"/>
    </location>
</feature>
<keyword evidence="3 7" id="KW-0812">Transmembrane</keyword>
<dbReference type="Gene3D" id="1.20.1640.10">
    <property type="entry name" value="Multidrug efflux transporter AcrB transmembrane domain"/>
    <property type="match status" value="2"/>
</dbReference>
<comment type="subcellular location">
    <subcellularLocation>
        <location evidence="1">Cell membrane</location>
        <topology evidence="1">Multi-pass membrane protein</topology>
    </subcellularLocation>
</comment>
<gene>
    <name evidence="9" type="ORF">JF922_06255</name>
</gene>
<feature type="transmembrane region" description="Helical" evidence="7">
    <location>
        <begin position="175"/>
        <end position="208"/>
    </location>
</feature>
<name>A0A934JXK0_9BACT</name>
<dbReference type="PANTHER" id="PTHR33406:SF13">
    <property type="entry name" value="MEMBRANE PROTEIN YDFJ"/>
    <property type="match status" value="1"/>
</dbReference>
<feature type="transmembrane region" description="Helical" evidence="7">
    <location>
        <begin position="291"/>
        <end position="320"/>
    </location>
</feature>
<feature type="transmembrane region" description="Helical" evidence="7">
    <location>
        <begin position="220"/>
        <end position="241"/>
    </location>
</feature>
<evidence type="ECO:0000256" key="1">
    <source>
        <dbReference type="ARBA" id="ARBA00004651"/>
    </source>
</evidence>
<organism evidence="9 10">
    <name type="scientific">Candidatus Nephthysia bennettiae</name>
    <dbReference type="NCBI Taxonomy" id="3127016"/>
    <lineage>
        <taxon>Bacteria</taxon>
        <taxon>Bacillati</taxon>
        <taxon>Candidatus Dormiibacterota</taxon>
        <taxon>Candidatus Dormibacteria</taxon>
        <taxon>Candidatus Dormibacterales</taxon>
        <taxon>Candidatus Dormibacteraceae</taxon>
        <taxon>Candidatus Nephthysia</taxon>
    </lineage>
</organism>
<dbReference type="PROSITE" id="PS50156">
    <property type="entry name" value="SSD"/>
    <property type="match status" value="1"/>
</dbReference>
<dbReference type="SUPFAM" id="SSF82866">
    <property type="entry name" value="Multidrug efflux transporter AcrB transmembrane domain"/>
    <property type="match status" value="2"/>
</dbReference>
<evidence type="ECO:0000256" key="5">
    <source>
        <dbReference type="ARBA" id="ARBA00023136"/>
    </source>
</evidence>
<keyword evidence="4 7" id="KW-1133">Transmembrane helix</keyword>
<dbReference type="InterPro" id="IPR050545">
    <property type="entry name" value="Mycobact_MmpL"/>
</dbReference>
<sequence>MARHRWLFLIGWVVAFLAMGYIAAGTSQLLSPAGFTTDTQASRAADMLRQQFPERRGPVLFVVFQSDGASTSDPAYQAQVAAWRADLQRLVGSGTGTAEGVIRGPLPGKDGRTLALVVESNSTPDRFVELGHQAVRISHAGPAHAYVGGLGAIYNNFLEGSEHDVQQSEAISLPIALVLLLLVFGGLVAGLLPVLTGLATVTVAVALLGLVAREHTVSVFSLNVTSVLGLGLGIDYSLLVVNRFREELRSGAGREDAVAATMATAGIATVISGGTVAIGFGALMLSHLNVLWSVGIGGALVVAVSVLASLTLIPALLAVFGAEVDRLALPFTRGRDTSRFWHGLASRVMGRPLLFIGIVLAVVVLIAWPARNLKPGVVGAESLPADDRAFQAQRIAESQLGFPSYSPAFVVARGVDGPATAAEVERRLKAAAGGQPVTGVEDVPPPLAPLYLRNGYAVFEVQQPAPDNDDRTHAWLNRIRSTRWPAGVSVLLGGEAAAYQDFLGVLLGDVPIVLGTVLALTLLLLGLAFRSVALPVKAVLMNMLSVTAAMGVLTWVFQDGHFAAQLGFQAVGFVEATVPVIIFAALFGLSMDYEVFLLSRMREEWARGSSNSAAVALGMERTGQIITSAALILVAVVGTLGLSRLALNKALGITFAVAILLDATLIRLLLVPAMMRVLGDLNWWPGRRRRAEAEASLSPAKKSGEYPAEPGEGVRS</sequence>
<keyword evidence="10" id="KW-1185">Reference proteome</keyword>
<protein>
    <submittedName>
        <fullName evidence="9">MMPL family transporter</fullName>
    </submittedName>
</protein>
<dbReference type="Pfam" id="PF03176">
    <property type="entry name" value="MMPL"/>
    <property type="match status" value="2"/>
</dbReference>
<feature type="region of interest" description="Disordered" evidence="6">
    <location>
        <begin position="693"/>
        <end position="716"/>
    </location>
</feature>
<dbReference type="GO" id="GO:0005886">
    <property type="term" value="C:plasma membrane"/>
    <property type="evidence" value="ECO:0007669"/>
    <property type="project" value="UniProtKB-SubCell"/>
</dbReference>
<keyword evidence="5 7" id="KW-0472">Membrane</keyword>
<feature type="transmembrane region" description="Helical" evidence="7">
    <location>
        <begin position="502"/>
        <end position="527"/>
    </location>
</feature>
<evidence type="ECO:0000256" key="2">
    <source>
        <dbReference type="ARBA" id="ARBA00022475"/>
    </source>
</evidence>